<organism evidence="1 2">
    <name type="scientific">Moniliophthora roreri</name>
    <name type="common">Frosty pod rot fungus</name>
    <name type="synonym">Monilia roreri</name>
    <dbReference type="NCBI Taxonomy" id="221103"/>
    <lineage>
        <taxon>Eukaryota</taxon>
        <taxon>Fungi</taxon>
        <taxon>Dikarya</taxon>
        <taxon>Basidiomycota</taxon>
        <taxon>Agaricomycotina</taxon>
        <taxon>Agaricomycetes</taxon>
        <taxon>Agaricomycetidae</taxon>
        <taxon>Agaricales</taxon>
        <taxon>Marasmiineae</taxon>
        <taxon>Marasmiaceae</taxon>
        <taxon>Moniliophthora</taxon>
    </lineage>
</organism>
<evidence type="ECO:0000313" key="2">
    <source>
        <dbReference type="Proteomes" id="UP000054988"/>
    </source>
</evidence>
<reference evidence="1 2" key="1">
    <citation type="submission" date="2015-12" db="EMBL/GenBank/DDBJ databases">
        <title>Draft genome sequence of Moniliophthora roreri, the causal agent of frosty pod rot of cacao.</title>
        <authorList>
            <person name="Aime M.C."/>
            <person name="Diaz-Valderrama J.R."/>
            <person name="Kijpornyongpan T."/>
            <person name="Phillips-Mora W."/>
        </authorList>
    </citation>
    <scope>NUCLEOTIDE SEQUENCE [LARGE SCALE GENOMIC DNA]</scope>
    <source>
        <strain evidence="1 2">MCA 2952</strain>
    </source>
</reference>
<proteinExistence type="predicted"/>
<dbReference type="AlphaFoldDB" id="A0A0W0FIH5"/>
<protein>
    <submittedName>
        <fullName evidence="1">Uncharacterized protein</fullName>
    </submittedName>
</protein>
<sequence length="37" mass="4410">MASPFFFILKKEKEAFRPFLDLIDKLKGAQYFTKLDL</sequence>
<accession>A0A0W0FIH5</accession>
<gene>
    <name evidence="1" type="ORF">WG66_11318</name>
</gene>
<name>A0A0W0FIH5_MONRR</name>
<comment type="caution">
    <text evidence="1">The sequence shown here is derived from an EMBL/GenBank/DDBJ whole genome shotgun (WGS) entry which is preliminary data.</text>
</comment>
<evidence type="ECO:0000313" key="1">
    <source>
        <dbReference type="EMBL" id="KTB36109.1"/>
    </source>
</evidence>
<dbReference type="EMBL" id="LATX01001924">
    <property type="protein sequence ID" value="KTB36109.1"/>
    <property type="molecule type" value="Genomic_DNA"/>
</dbReference>
<dbReference type="Proteomes" id="UP000054988">
    <property type="component" value="Unassembled WGS sequence"/>
</dbReference>